<keyword evidence="1" id="KW-0812">Transmembrane</keyword>
<dbReference type="InterPro" id="IPR006311">
    <property type="entry name" value="TAT_signal"/>
</dbReference>
<dbReference type="AlphaFoldDB" id="A0A6M4IHX0"/>
<keyword evidence="1" id="KW-1133">Transmembrane helix</keyword>
<dbReference type="KEGG" id="ggr:HKW67_01110"/>
<feature type="chain" id="PRO_5026678580" evidence="2">
    <location>
        <begin position="26"/>
        <end position="138"/>
    </location>
</feature>
<keyword evidence="2" id="KW-0732">Signal</keyword>
<organism evidence="3 4">
    <name type="scientific">Gemmatimonas groenlandica</name>
    <dbReference type="NCBI Taxonomy" id="2732249"/>
    <lineage>
        <taxon>Bacteria</taxon>
        <taxon>Pseudomonadati</taxon>
        <taxon>Gemmatimonadota</taxon>
        <taxon>Gemmatimonadia</taxon>
        <taxon>Gemmatimonadales</taxon>
        <taxon>Gemmatimonadaceae</taxon>
        <taxon>Gemmatimonas</taxon>
    </lineage>
</organism>
<proteinExistence type="predicted"/>
<evidence type="ECO:0000313" key="3">
    <source>
        <dbReference type="EMBL" id="QJR34210.1"/>
    </source>
</evidence>
<evidence type="ECO:0000256" key="1">
    <source>
        <dbReference type="SAM" id="Phobius"/>
    </source>
</evidence>
<dbReference type="EMBL" id="CP053085">
    <property type="protein sequence ID" value="QJR34210.1"/>
    <property type="molecule type" value="Genomic_DNA"/>
</dbReference>
<dbReference type="RefSeq" id="WP_171223636.1">
    <property type="nucleotide sequence ID" value="NZ_CP053085.1"/>
</dbReference>
<dbReference type="PROSITE" id="PS51318">
    <property type="entry name" value="TAT"/>
    <property type="match status" value="1"/>
</dbReference>
<gene>
    <name evidence="3" type="ORF">HKW67_01110</name>
</gene>
<keyword evidence="4" id="KW-1185">Reference proteome</keyword>
<protein>
    <submittedName>
        <fullName evidence="3">Uncharacterized protein</fullName>
    </submittedName>
</protein>
<sequence>MVHRSRTTVLAALAAALLLPSISSAQDIAPVAAPAVPTLIMAPATVSVPAATPSTMTLDNATGPLTTTRAVGLQRYVADSATAPMMHMKKSRNSSVTLMVFGLATLLVGTVVDGDTGTVIVLTGAGIGLVGLYRYLNQ</sequence>
<name>A0A6M4IHX0_9BACT</name>
<evidence type="ECO:0000313" key="4">
    <source>
        <dbReference type="Proteomes" id="UP000500938"/>
    </source>
</evidence>
<dbReference type="Proteomes" id="UP000500938">
    <property type="component" value="Chromosome"/>
</dbReference>
<keyword evidence="1" id="KW-0472">Membrane</keyword>
<evidence type="ECO:0000256" key="2">
    <source>
        <dbReference type="SAM" id="SignalP"/>
    </source>
</evidence>
<feature type="transmembrane region" description="Helical" evidence="1">
    <location>
        <begin position="95"/>
        <end position="112"/>
    </location>
</feature>
<reference evidence="3 4" key="1">
    <citation type="submission" date="2020-05" db="EMBL/GenBank/DDBJ databases">
        <title>Complete genome sequence of Gemmatimonas greenlandica TET16.</title>
        <authorList>
            <person name="Zeng Y."/>
        </authorList>
    </citation>
    <scope>NUCLEOTIDE SEQUENCE [LARGE SCALE GENOMIC DNA]</scope>
    <source>
        <strain evidence="3 4">TET16</strain>
    </source>
</reference>
<feature type="transmembrane region" description="Helical" evidence="1">
    <location>
        <begin position="118"/>
        <end position="136"/>
    </location>
</feature>
<feature type="signal peptide" evidence="2">
    <location>
        <begin position="1"/>
        <end position="25"/>
    </location>
</feature>
<accession>A0A6M4IHX0</accession>